<name>A0A0A9H634_ARUDO</name>
<feature type="region of interest" description="Disordered" evidence="1">
    <location>
        <begin position="1"/>
        <end position="27"/>
    </location>
</feature>
<evidence type="ECO:0000313" key="2">
    <source>
        <dbReference type="EMBL" id="JAE32197.1"/>
    </source>
</evidence>
<feature type="compositionally biased region" description="Polar residues" evidence="1">
    <location>
        <begin position="1"/>
        <end position="17"/>
    </location>
</feature>
<dbReference type="EMBL" id="GBRH01165699">
    <property type="protein sequence ID" value="JAE32197.1"/>
    <property type="molecule type" value="Transcribed_RNA"/>
</dbReference>
<dbReference type="AlphaFoldDB" id="A0A0A9H634"/>
<organism evidence="2">
    <name type="scientific">Arundo donax</name>
    <name type="common">Giant reed</name>
    <name type="synonym">Donax arundinaceus</name>
    <dbReference type="NCBI Taxonomy" id="35708"/>
    <lineage>
        <taxon>Eukaryota</taxon>
        <taxon>Viridiplantae</taxon>
        <taxon>Streptophyta</taxon>
        <taxon>Embryophyta</taxon>
        <taxon>Tracheophyta</taxon>
        <taxon>Spermatophyta</taxon>
        <taxon>Magnoliopsida</taxon>
        <taxon>Liliopsida</taxon>
        <taxon>Poales</taxon>
        <taxon>Poaceae</taxon>
        <taxon>PACMAD clade</taxon>
        <taxon>Arundinoideae</taxon>
        <taxon>Arundineae</taxon>
        <taxon>Arundo</taxon>
    </lineage>
</organism>
<protein>
    <submittedName>
        <fullName evidence="2">Uncharacterized protein</fullName>
    </submittedName>
</protein>
<accession>A0A0A9H634</accession>
<sequence>MSTSASCNTSTSRNISGGQELKIKKLD</sequence>
<evidence type="ECO:0000256" key="1">
    <source>
        <dbReference type="SAM" id="MobiDB-lite"/>
    </source>
</evidence>
<reference evidence="2" key="2">
    <citation type="journal article" date="2015" name="Data Brief">
        <title>Shoot transcriptome of the giant reed, Arundo donax.</title>
        <authorList>
            <person name="Barrero R.A."/>
            <person name="Guerrero F.D."/>
            <person name="Moolhuijzen P."/>
            <person name="Goolsby J.A."/>
            <person name="Tidwell J."/>
            <person name="Bellgard S.E."/>
            <person name="Bellgard M.I."/>
        </authorList>
    </citation>
    <scope>NUCLEOTIDE SEQUENCE</scope>
    <source>
        <tissue evidence="2">Shoot tissue taken approximately 20 cm above the soil surface</tissue>
    </source>
</reference>
<reference evidence="2" key="1">
    <citation type="submission" date="2014-09" db="EMBL/GenBank/DDBJ databases">
        <authorList>
            <person name="Magalhaes I.L.F."/>
            <person name="Oliveira U."/>
            <person name="Santos F.R."/>
            <person name="Vidigal T.H.D.A."/>
            <person name="Brescovit A.D."/>
            <person name="Santos A.J."/>
        </authorList>
    </citation>
    <scope>NUCLEOTIDE SEQUENCE</scope>
    <source>
        <tissue evidence="2">Shoot tissue taken approximately 20 cm above the soil surface</tissue>
    </source>
</reference>
<proteinExistence type="predicted"/>